<dbReference type="Proteomes" id="UP000092460">
    <property type="component" value="Unassembled WGS sequence"/>
</dbReference>
<dbReference type="PANTHER" id="PTHR10083:SF374">
    <property type="entry name" value="BPTI_KUNITZ INHIBITOR DOMAIN-CONTAINING PROTEIN"/>
    <property type="match status" value="1"/>
</dbReference>
<evidence type="ECO:0000259" key="4">
    <source>
        <dbReference type="PROSITE" id="PS50279"/>
    </source>
</evidence>
<feature type="domain" description="BPTI/Kunitz inhibitor" evidence="4">
    <location>
        <begin position="82"/>
        <end position="132"/>
    </location>
</feature>
<protein>
    <recommendedName>
        <fullName evidence="4">BPTI/Kunitz inhibitor domain-containing protein</fullName>
    </recommendedName>
</protein>
<dbReference type="STRING" id="67801.A0A1B0B6A5"/>
<dbReference type="EnsemblMetazoa" id="GPPI020298-RA">
    <property type="protein sequence ID" value="GPPI020298-PA"/>
    <property type="gene ID" value="GPPI020298"/>
</dbReference>
<dbReference type="Gene3D" id="4.10.410.10">
    <property type="entry name" value="Pancreatic trypsin inhibitor Kunitz domain"/>
    <property type="match status" value="1"/>
</dbReference>
<dbReference type="GO" id="GO:0004867">
    <property type="term" value="F:serine-type endopeptidase inhibitor activity"/>
    <property type="evidence" value="ECO:0007669"/>
    <property type="project" value="UniProtKB-KW"/>
</dbReference>
<dbReference type="PANTHER" id="PTHR10083">
    <property type="entry name" value="KUNITZ-TYPE PROTEASE INHIBITOR-RELATED"/>
    <property type="match status" value="1"/>
</dbReference>
<dbReference type="SUPFAM" id="SSF57362">
    <property type="entry name" value="BPTI-like"/>
    <property type="match status" value="1"/>
</dbReference>
<evidence type="ECO:0000256" key="1">
    <source>
        <dbReference type="ARBA" id="ARBA00022690"/>
    </source>
</evidence>
<evidence type="ECO:0000256" key="3">
    <source>
        <dbReference type="ARBA" id="ARBA00023157"/>
    </source>
</evidence>
<proteinExistence type="predicted"/>
<evidence type="ECO:0000256" key="2">
    <source>
        <dbReference type="ARBA" id="ARBA00022900"/>
    </source>
</evidence>
<dbReference type="InterPro" id="IPR036880">
    <property type="entry name" value="Kunitz_BPTI_sf"/>
</dbReference>
<dbReference type="SMART" id="SM00131">
    <property type="entry name" value="KU"/>
    <property type="match status" value="1"/>
</dbReference>
<dbReference type="EMBL" id="JXJN01009036">
    <property type="status" value="NOT_ANNOTATED_CDS"/>
    <property type="molecule type" value="Genomic_DNA"/>
</dbReference>
<dbReference type="InterPro" id="IPR020901">
    <property type="entry name" value="Prtase_inh_Kunz-CS"/>
</dbReference>
<reference evidence="6" key="1">
    <citation type="submission" date="2015-01" db="EMBL/GenBank/DDBJ databases">
        <authorList>
            <person name="Aksoy S."/>
            <person name="Warren W."/>
            <person name="Wilson R.K."/>
        </authorList>
    </citation>
    <scope>NUCLEOTIDE SEQUENCE [LARGE SCALE GENOMIC DNA]</scope>
    <source>
        <strain evidence="6">IAEA</strain>
    </source>
</reference>
<evidence type="ECO:0000313" key="5">
    <source>
        <dbReference type="EnsemblMetazoa" id="GPPI020298-PA"/>
    </source>
</evidence>
<dbReference type="InterPro" id="IPR050098">
    <property type="entry name" value="TFPI/VKTCI-like"/>
</dbReference>
<keyword evidence="2" id="KW-0722">Serine protease inhibitor</keyword>
<dbReference type="VEuPathDB" id="VectorBase:GPPI020298"/>
<dbReference type="AlphaFoldDB" id="A0A1B0B6A5"/>
<dbReference type="PRINTS" id="PR00759">
    <property type="entry name" value="BASICPTASE"/>
</dbReference>
<dbReference type="Pfam" id="PF00014">
    <property type="entry name" value="Kunitz_BPTI"/>
    <property type="match status" value="1"/>
</dbReference>
<organism evidence="5 6">
    <name type="scientific">Glossina palpalis gambiensis</name>
    <dbReference type="NCBI Taxonomy" id="67801"/>
    <lineage>
        <taxon>Eukaryota</taxon>
        <taxon>Metazoa</taxon>
        <taxon>Ecdysozoa</taxon>
        <taxon>Arthropoda</taxon>
        <taxon>Hexapoda</taxon>
        <taxon>Insecta</taxon>
        <taxon>Pterygota</taxon>
        <taxon>Neoptera</taxon>
        <taxon>Endopterygota</taxon>
        <taxon>Diptera</taxon>
        <taxon>Brachycera</taxon>
        <taxon>Muscomorpha</taxon>
        <taxon>Hippoboscoidea</taxon>
        <taxon>Glossinidae</taxon>
        <taxon>Glossina</taxon>
    </lineage>
</organism>
<dbReference type="PROSITE" id="PS50279">
    <property type="entry name" value="BPTI_KUNITZ_2"/>
    <property type="match status" value="1"/>
</dbReference>
<dbReference type="InterPro" id="IPR002223">
    <property type="entry name" value="Kunitz_BPTI"/>
</dbReference>
<reference evidence="5" key="2">
    <citation type="submission" date="2020-05" db="UniProtKB">
        <authorList>
            <consortium name="EnsemblMetazoa"/>
        </authorList>
    </citation>
    <scope>IDENTIFICATION</scope>
    <source>
        <strain evidence="5">IAEA</strain>
    </source>
</reference>
<keyword evidence="1" id="KW-0646">Protease inhibitor</keyword>
<evidence type="ECO:0000313" key="6">
    <source>
        <dbReference type="Proteomes" id="UP000092460"/>
    </source>
</evidence>
<dbReference type="FunFam" id="4.10.410.10:FF:000004">
    <property type="entry name" value="Tissue factor pathway inhibitor"/>
    <property type="match status" value="1"/>
</dbReference>
<accession>A0A1B0B6A5</accession>
<keyword evidence="6" id="KW-1185">Reference proteome</keyword>
<sequence>MSEISTSLELLKCEQITIFSLVNIPESDDKHLPECRTEISINSTTNFEDYGSLALHGMKFWLIALAIIGVTISVNKGRPSVCELPKEVGLCRALLQRYYYNYTARSCRFFHYGGCGGNLNNFMSMKECKDTCG</sequence>
<name>A0A1B0B6A5_9MUSC</name>
<dbReference type="PROSITE" id="PS00280">
    <property type="entry name" value="BPTI_KUNITZ_1"/>
    <property type="match status" value="1"/>
</dbReference>
<keyword evidence="3" id="KW-1015">Disulfide bond</keyword>
<dbReference type="CDD" id="cd00109">
    <property type="entry name" value="Kunitz-type"/>
    <property type="match status" value="1"/>
</dbReference>